<accession>A0A644X081</accession>
<dbReference type="AlphaFoldDB" id="A0A644X081"/>
<sequence>MGERNALHQRRTNDVLEQVGRAHCALHQKIRFAVDHRLNRGFRACVSAAVTRFNDVERLMIGAKRTEYRADSALVAKERRRADMRVGCHDDGLEHVLVVCTGNRHAAVQPACAFTERLKGNRHAGYSFAGSPLSTRSAPSASARISTSPGMRMMGAIF</sequence>
<comment type="caution">
    <text evidence="1">The sequence shown here is derived from an EMBL/GenBank/DDBJ whole genome shotgun (WGS) entry which is preliminary data.</text>
</comment>
<name>A0A644X081_9ZZZZ</name>
<protein>
    <submittedName>
        <fullName evidence="1">Uncharacterized protein</fullName>
    </submittedName>
</protein>
<reference evidence="1" key="1">
    <citation type="submission" date="2019-08" db="EMBL/GenBank/DDBJ databases">
        <authorList>
            <person name="Kucharzyk K."/>
            <person name="Murdoch R.W."/>
            <person name="Higgins S."/>
            <person name="Loffler F."/>
        </authorList>
    </citation>
    <scope>NUCLEOTIDE SEQUENCE</scope>
</reference>
<evidence type="ECO:0000313" key="1">
    <source>
        <dbReference type="EMBL" id="MPM09566.1"/>
    </source>
</evidence>
<gene>
    <name evidence="1" type="ORF">SDC9_55887</name>
</gene>
<proteinExistence type="predicted"/>
<dbReference type="EMBL" id="VSSQ01001584">
    <property type="protein sequence ID" value="MPM09566.1"/>
    <property type="molecule type" value="Genomic_DNA"/>
</dbReference>
<organism evidence="1">
    <name type="scientific">bioreactor metagenome</name>
    <dbReference type="NCBI Taxonomy" id="1076179"/>
    <lineage>
        <taxon>unclassified sequences</taxon>
        <taxon>metagenomes</taxon>
        <taxon>ecological metagenomes</taxon>
    </lineage>
</organism>